<dbReference type="RefSeq" id="WP_010737168.1">
    <property type="nucleotide sequence ID" value="NZ_AP027299.1"/>
</dbReference>
<protein>
    <submittedName>
        <fullName evidence="1">Uncharacterized protein</fullName>
    </submittedName>
</protein>
<dbReference type="AlphaFoldDB" id="A0A4V3RG82"/>
<name>A0A4V3RG82_ENTHR</name>
<dbReference type="Proteomes" id="UP000352698">
    <property type="component" value="Unassembled WGS sequence"/>
</dbReference>
<accession>A0A4V3RG82</accession>
<proteinExistence type="predicted"/>
<organism evidence="1 2">
    <name type="scientific">Enterococcus hirae</name>
    <dbReference type="NCBI Taxonomy" id="1354"/>
    <lineage>
        <taxon>Bacteria</taxon>
        <taxon>Bacillati</taxon>
        <taxon>Bacillota</taxon>
        <taxon>Bacilli</taxon>
        <taxon>Lactobacillales</taxon>
        <taxon>Enterococcaceae</taxon>
        <taxon>Enterococcus</taxon>
    </lineage>
</organism>
<comment type="caution">
    <text evidence="1">The sequence shown here is derived from an EMBL/GenBank/DDBJ whole genome shotgun (WGS) entry which is preliminary data.</text>
</comment>
<evidence type="ECO:0000313" key="2">
    <source>
        <dbReference type="Proteomes" id="UP000352698"/>
    </source>
</evidence>
<sequence length="154" mass="17621">MNKMNQSIVLGLTLITVGGSIVPVTNVFASEKATNFTATNEFDKYYNDLSNEKKAEFERLVSGAHLSQVEQLQILKEKYESDRQPTPRWKIAVIKKIAKWLVAKTGEKTVSDVTNYLFEWQDNLEQGAENWLVNHGWNRTAAHWIVKTASFIFL</sequence>
<gene>
    <name evidence="1" type="ORF">NCTC12204_02230</name>
</gene>
<dbReference type="EMBL" id="CABEEP010000001">
    <property type="protein sequence ID" value="VTQ67840.1"/>
    <property type="molecule type" value="Genomic_DNA"/>
</dbReference>
<reference evidence="1 2" key="1">
    <citation type="submission" date="2019-05" db="EMBL/GenBank/DDBJ databases">
        <authorList>
            <consortium name="Pathogen Informatics"/>
        </authorList>
    </citation>
    <scope>NUCLEOTIDE SEQUENCE [LARGE SCALE GENOMIC DNA]</scope>
    <source>
        <strain evidence="1 2">NCTC12204</strain>
    </source>
</reference>
<evidence type="ECO:0000313" key="1">
    <source>
        <dbReference type="EMBL" id="VTQ67840.1"/>
    </source>
</evidence>